<organism evidence="7 8">
    <name type="scientific">Paramagnetospirillum magnetotacticum MS-1</name>
    <dbReference type="NCBI Taxonomy" id="272627"/>
    <lineage>
        <taxon>Bacteria</taxon>
        <taxon>Pseudomonadati</taxon>
        <taxon>Pseudomonadota</taxon>
        <taxon>Alphaproteobacteria</taxon>
        <taxon>Rhodospirillales</taxon>
        <taxon>Magnetospirillaceae</taxon>
        <taxon>Paramagnetospirillum</taxon>
    </lineage>
</organism>
<proteinExistence type="predicted"/>
<sequence length="138" mass="14429">MSKGKGIKVIISMIGLDGHTTGGEIVARVLRDAGFEVIYLGATQTPEMILKAAIQEDVDAIGISSHASNFNQIEYLVELLKDNGMSDVPVICGGNIPKHVAAHLKGNGIAEVFPPGSSSAQIIDYVAANARGAERKSA</sequence>
<dbReference type="InterPro" id="IPR006159">
    <property type="entry name" value="Acid_CoA_mut_C"/>
</dbReference>
<dbReference type="Pfam" id="PF02310">
    <property type="entry name" value="B12-binding"/>
    <property type="match status" value="1"/>
</dbReference>
<reference evidence="7 8" key="1">
    <citation type="submission" date="2015-01" db="EMBL/GenBank/DDBJ databases">
        <title>Genome Sequence of Magnetospirillum magnetotacticum Strain MS-1.</title>
        <authorList>
            <person name="Marinov G.K."/>
            <person name="Smalley M.D."/>
            <person name="DeSalvo G."/>
        </authorList>
    </citation>
    <scope>NUCLEOTIDE SEQUENCE [LARGE SCALE GENOMIC DNA]</scope>
    <source>
        <strain evidence="7 8">MS-1</strain>
    </source>
</reference>
<keyword evidence="5" id="KW-0170">Cobalt</keyword>
<accession>A0A0C2YZM1</accession>
<evidence type="ECO:0000256" key="5">
    <source>
        <dbReference type="ARBA" id="ARBA00023285"/>
    </source>
</evidence>
<dbReference type="PANTHER" id="PTHR48101">
    <property type="entry name" value="METHYLMALONYL-COA MUTASE, MITOCHONDRIAL-RELATED"/>
    <property type="match status" value="1"/>
</dbReference>
<keyword evidence="2" id="KW-0846">Cobalamin</keyword>
<dbReference type="InterPro" id="IPR036724">
    <property type="entry name" value="Cobalamin-bd_sf"/>
</dbReference>
<gene>
    <name evidence="7" type="ORF">CCC_03136</name>
</gene>
<feature type="domain" description="B12-binding" evidence="6">
    <location>
        <begin position="6"/>
        <end position="136"/>
    </location>
</feature>
<evidence type="ECO:0000259" key="6">
    <source>
        <dbReference type="PROSITE" id="PS51332"/>
    </source>
</evidence>
<dbReference type="Gene3D" id="3.40.50.280">
    <property type="entry name" value="Cobalamin-binding domain"/>
    <property type="match status" value="1"/>
</dbReference>
<comment type="caution">
    <text evidence="7">The sequence shown here is derived from an EMBL/GenBank/DDBJ whole genome shotgun (WGS) entry which is preliminary data.</text>
</comment>
<evidence type="ECO:0000256" key="2">
    <source>
        <dbReference type="ARBA" id="ARBA00022628"/>
    </source>
</evidence>
<evidence type="ECO:0000256" key="3">
    <source>
        <dbReference type="ARBA" id="ARBA00022723"/>
    </source>
</evidence>
<dbReference type="PROSITE" id="PS51332">
    <property type="entry name" value="B12_BINDING"/>
    <property type="match status" value="1"/>
</dbReference>
<dbReference type="EMBL" id="JXSL01000009">
    <property type="protein sequence ID" value="KIM00534.1"/>
    <property type="molecule type" value="Genomic_DNA"/>
</dbReference>
<dbReference type="RefSeq" id="WP_009867605.1">
    <property type="nucleotide sequence ID" value="NZ_JXSL01000009.1"/>
</dbReference>
<dbReference type="GO" id="GO:0031419">
    <property type="term" value="F:cobalamin binding"/>
    <property type="evidence" value="ECO:0007669"/>
    <property type="project" value="UniProtKB-KW"/>
</dbReference>
<dbReference type="Proteomes" id="UP000031971">
    <property type="component" value="Unassembled WGS sequence"/>
</dbReference>
<keyword evidence="3" id="KW-0479">Metal-binding</keyword>
<dbReference type="InterPro" id="IPR006158">
    <property type="entry name" value="Cobalamin-bd"/>
</dbReference>
<dbReference type="AlphaFoldDB" id="A0A0C2YZM1"/>
<dbReference type="NCBIfam" id="TIGR00640">
    <property type="entry name" value="acid_CoA_mut_C"/>
    <property type="match status" value="1"/>
</dbReference>
<name>A0A0C2YZM1_PARME</name>
<evidence type="ECO:0000313" key="8">
    <source>
        <dbReference type="Proteomes" id="UP000031971"/>
    </source>
</evidence>
<keyword evidence="8" id="KW-1185">Reference proteome</keyword>
<evidence type="ECO:0000313" key="7">
    <source>
        <dbReference type="EMBL" id="KIM00534.1"/>
    </source>
</evidence>
<dbReference type="STRING" id="272627.CCC_03136"/>
<dbReference type="SUPFAM" id="SSF52242">
    <property type="entry name" value="Cobalamin (vitamin B12)-binding domain"/>
    <property type="match status" value="1"/>
</dbReference>
<dbReference type="GO" id="GO:0016853">
    <property type="term" value="F:isomerase activity"/>
    <property type="evidence" value="ECO:0007669"/>
    <property type="project" value="UniProtKB-KW"/>
</dbReference>
<evidence type="ECO:0000256" key="1">
    <source>
        <dbReference type="ARBA" id="ARBA00001922"/>
    </source>
</evidence>
<dbReference type="PANTHER" id="PTHR48101:SF1">
    <property type="entry name" value="METHYLMALONYL-COA MUTASE, LARGE SUBUNIT"/>
    <property type="match status" value="1"/>
</dbReference>
<comment type="cofactor">
    <cofactor evidence="1">
        <name>adenosylcob(III)alamin</name>
        <dbReference type="ChEBI" id="CHEBI:18408"/>
    </cofactor>
</comment>
<dbReference type="GO" id="GO:0046872">
    <property type="term" value="F:metal ion binding"/>
    <property type="evidence" value="ECO:0007669"/>
    <property type="project" value="UniProtKB-KW"/>
</dbReference>
<dbReference type="OrthoDB" id="9788468at2"/>
<evidence type="ECO:0000256" key="4">
    <source>
        <dbReference type="ARBA" id="ARBA00023235"/>
    </source>
</evidence>
<protein>
    <submittedName>
        <fullName evidence="7">B12 binding domain of Methylmalonyl-CoA mutase</fullName>
    </submittedName>
</protein>
<keyword evidence="4" id="KW-0413">Isomerase</keyword>